<evidence type="ECO:0000259" key="8">
    <source>
        <dbReference type="Pfam" id="PF00892"/>
    </source>
</evidence>
<comment type="subcellular location">
    <subcellularLocation>
        <location evidence="1">Membrane</location>
        <topology evidence="1">Multi-pass membrane protein</topology>
    </subcellularLocation>
</comment>
<organism evidence="9 10">
    <name type="scientific">Aliiroseovarius zhejiangensis</name>
    <dbReference type="NCBI Taxonomy" id="1632025"/>
    <lineage>
        <taxon>Bacteria</taxon>
        <taxon>Pseudomonadati</taxon>
        <taxon>Pseudomonadota</taxon>
        <taxon>Alphaproteobacteria</taxon>
        <taxon>Rhodobacterales</taxon>
        <taxon>Paracoccaceae</taxon>
        <taxon>Aliiroseovarius</taxon>
    </lineage>
</organism>
<dbReference type="Pfam" id="PF00892">
    <property type="entry name" value="EamA"/>
    <property type="match status" value="2"/>
</dbReference>
<evidence type="ECO:0000313" key="9">
    <source>
        <dbReference type="EMBL" id="GHE85064.1"/>
    </source>
</evidence>
<evidence type="ECO:0000256" key="3">
    <source>
        <dbReference type="ARBA" id="ARBA00022692"/>
    </source>
</evidence>
<evidence type="ECO:0000256" key="4">
    <source>
        <dbReference type="ARBA" id="ARBA00022989"/>
    </source>
</evidence>
<evidence type="ECO:0000256" key="2">
    <source>
        <dbReference type="ARBA" id="ARBA00009853"/>
    </source>
</evidence>
<feature type="transmembrane region" description="Helical" evidence="6">
    <location>
        <begin position="148"/>
        <end position="167"/>
    </location>
</feature>
<dbReference type="Proteomes" id="UP000609802">
    <property type="component" value="Unassembled WGS sequence"/>
</dbReference>
<feature type="domain" description="EamA" evidence="8">
    <location>
        <begin position="6"/>
        <end position="137"/>
    </location>
</feature>
<keyword evidence="4 6" id="KW-1133">Transmembrane helix</keyword>
<evidence type="ECO:0000256" key="6">
    <source>
        <dbReference type="SAM" id="Phobius"/>
    </source>
</evidence>
<name>A0ABQ3IHY1_9RHOB</name>
<evidence type="ECO:0000313" key="10">
    <source>
        <dbReference type="Proteomes" id="UP000609802"/>
    </source>
</evidence>
<dbReference type="RefSeq" id="WP_191284441.1">
    <property type="nucleotide sequence ID" value="NZ_BNCH01000001.1"/>
</dbReference>
<proteinExistence type="inferred from homology"/>
<evidence type="ECO:0000256" key="1">
    <source>
        <dbReference type="ARBA" id="ARBA00004141"/>
    </source>
</evidence>
<keyword evidence="3 6" id="KW-0812">Transmembrane</keyword>
<feature type="transmembrane region" description="Helical" evidence="6">
    <location>
        <begin position="263"/>
        <end position="280"/>
    </location>
</feature>
<accession>A0ABQ3IHY1</accession>
<evidence type="ECO:0000256" key="5">
    <source>
        <dbReference type="ARBA" id="ARBA00023136"/>
    </source>
</evidence>
<evidence type="ECO:0000256" key="7">
    <source>
        <dbReference type="SAM" id="SignalP"/>
    </source>
</evidence>
<dbReference type="SUPFAM" id="SSF103481">
    <property type="entry name" value="Multidrug resistance efflux transporter EmrE"/>
    <property type="match status" value="2"/>
</dbReference>
<reference evidence="10" key="1">
    <citation type="journal article" date="2019" name="Int. J. Syst. Evol. Microbiol.">
        <title>The Global Catalogue of Microorganisms (GCM) 10K type strain sequencing project: providing services to taxonomists for standard genome sequencing and annotation.</title>
        <authorList>
            <consortium name="The Broad Institute Genomics Platform"/>
            <consortium name="The Broad Institute Genome Sequencing Center for Infectious Disease"/>
            <person name="Wu L."/>
            <person name="Ma J."/>
        </authorList>
    </citation>
    <scope>NUCLEOTIDE SEQUENCE [LARGE SCALE GENOMIC DNA]</scope>
    <source>
        <strain evidence="10">KCTC 42443</strain>
    </source>
</reference>
<dbReference type="InterPro" id="IPR037185">
    <property type="entry name" value="EmrE-like"/>
</dbReference>
<comment type="similarity">
    <text evidence="2">Belongs to the drug/metabolite transporter (DMT) superfamily. 10 TMS drug/metabolite exporter (DME) (TC 2.A.7.3) family.</text>
</comment>
<protein>
    <submittedName>
        <fullName evidence="9">DMT transporter permease</fullName>
    </submittedName>
</protein>
<comment type="caution">
    <text evidence="9">The sequence shown here is derived from an EMBL/GenBank/DDBJ whole genome shotgun (WGS) entry which is preliminary data.</text>
</comment>
<keyword evidence="7" id="KW-0732">Signal</keyword>
<feature type="transmembrane region" description="Helical" evidence="6">
    <location>
        <begin position="237"/>
        <end position="257"/>
    </location>
</feature>
<feature type="domain" description="EamA" evidence="8">
    <location>
        <begin position="149"/>
        <end position="278"/>
    </location>
</feature>
<dbReference type="PANTHER" id="PTHR22911">
    <property type="entry name" value="ACYL-MALONYL CONDENSING ENZYME-RELATED"/>
    <property type="match status" value="1"/>
</dbReference>
<sequence length="296" mass="31364">MTPTLRAALWMTGAIASFTAMAIAGRAVSHQLDTFELMLYRSCVGFVIILTILTVSGRWAEVSARNTPLHLVRNLAHFAGQNLWFFALTAIPLAQVFALEFTSPLWVAALSPLVLGERLTRSRAFSAAVGFVGILIIAQPGSGGGLSVGLGAAALSAVCFAFTAMFTRRLTRSETTLGILFWLTATQLVFGLVTAGHDMDISLPDQSTAPWLVLIGCAGLLAHACLTTALSLAPASVVIPIDFTRLPLIALIGAVFYDEPLGWALIAGGGLIVLANLVNLRAEASPVRRKTNLHNL</sequence>
<feature type="chain" id="PRO_5046659096" evidence="7">
    <location>
        <begin position="23"/>
        <end position="296"/>
    </location>
</feature>
<dbReference type="InterPro" id="IPR000620">
    <property type="entry name" value="EamA_dom"/>
</dbReference>
<keyword evidence="5 6" id="KW-0472">Membrane</keyword>
<feature type="signal peptide" evidence="7">
    <location>
        <begin position="1"/>
        <end position="22"/>
    </location>
</feature>
<feature type="transmembrane region" description="Helical" evidence="6">
    <location>
        <begin position="209"/>
        <end position="230"/>
    </location>
</feature>
<gene>
    <name evidence="9" type="ORF">GCM10016455_00150</name>
</gene>
<dbReference type="PANTHER" id="PTHR22911:SF6">
    <property type="entry name" value="SOLUTE CARRIER FAMILY 35 MEMBER G1"/>
    <property type="match status" value="1"/>
</dbReference>
<keyword evidence="10" id="KW-1185">Reference proteome</keyword>
<feature type="transmembrane region" description="Helical" evidence="6">
    <location>
        <begin position="179"/>
        <end position="197"/>
    </location>
</feature>
<feature type="transmembrane region" description="Helical" evidence="6">
    <location>
        <begin position="38"/>
        <end position="59"/>
    </location>
</feature>
<dbReference type="EMBL" id="BNCH01000001">
    <property type="protein sequence ID" value="GHE85064.1"/>
    <property type="molecule type" value="Genomic_DNA"/>
</dbReference>